<evidence type="ECO:0000313" key="3">
    <source>
        <dbReference type="Proteomes" id="UP001059596"/>
    </source>
</evidence>
<feature type="signal peptide" evidence="1">
    <location>
        <begin position="1"/>
        <end position="21"/>
    </location>
</feature>
<evidence type="ECO:0008006" key="4">
    <source>
        <dbReference type="Google" id="ProtNLM"/>
    </source>
</evidence>
<accession>A0A9Q0BS77</accession>
<comment type="caution">
    <text evidence="2">The sequence shown here is derived from an EMBL/GenBank/DDBJ whole genome shotgun (WGS) entry which is preliminary data.</text>
</comment>
<keyword evidence="3" id="KW-1185">Reference proteome</keyword>
<evidence type="ECO:0000256" key="1">
    <source>
        <dbReference type="SAM" id="SignalP"/>
    </source>
</evidence>
<gene>
    <name evidence="2" type="ORF">M5D96_003548</name>
</gene>
<feature type="chain" id="PRO_5040328034" description="Seminal fluid protein" evidence="1">
    <location>
        <begin position="22"/>
        <end position="113"/>
    </location>
</feature>
<name>A0A9Q0BS77_9MUSC</name>
<reference evidence="2" key="1">
    <citation type="journal article" date="2023" name="Genome Biol. Evol.">
        <title>Long-read-based Genome Assembly of Drosophila gunungcola Reveals Fewer Chemosensory Genes in Flower-breeding Species.</title>
        <authorList>
            <person name="Negi A."/>
            <person name="Liao B.Y."/>
            <person name="Yeh S.D."/>
        </authorList>
    </citation>
    <scope>NUCLEOTIDE SEQUENCE</scope>
    <source>
        <strain evidence="2">Sukarami</strain>
    </source>
</reference>
<evidence type="ECO:0000313" key="2">
    <source>
        <dbReference type="EMBL" id="KAI8042246.1"/>
    </source>
</evidence>
<dbReference type="EMBL" id="JAMKOV010000002">
    <property type="protein sequence ID" value="KAI8042246.1"/>
    <property type="molecule type" value="Genomic_DNA"/>
</dbReference>
<protein>
    <recommendedName>
        <fullName evidence="4">Seminal fluid protein</fullName>
    </recommendedName>
</protein>
<dbReference type="AlphaFoldDB" id="A0A9Q0BS77"/>
<dbReference type="Proteomes" id="UP001059596">
    <property type="component" value="Unassembled WGS sequence"/>
</dbReference>
<keyword evidence="1" id="KW-0732">Signal</keyword>
<sequence length="113" mass="13074">MKFIINSIIVTLCLLRQRIFGYDEERCDDDLNSSENGCADQPEVTYSNFYNSCIKAQFCEADRNHNSKNRFRTFAECDMACLGHLKKYSLDAPQTEEQYVAAVEKFRTAFYPG</sequence>
<proteinExistence type="predicted"/>
<organism evidence="2 3">
    <name type="scientific">Drosophila gunungcola</name>
    <name type="common">fruit fly</name>
    <dbReference type="NCBI Taxonomy" id="103775"/>
    <lineage>
        <taxon>Eukaryota</taxon>
        <taxon>Metazoa</taxon>
        <taxon>Ecdysozoa</taxon>
        <taxon>Arthropoda</taxon>
        <taxon>Hexapoda</taxon>
        <taxon>Insecta</taxon>
        <taxon>Pterygota</taxon>
        <taxon>Neoptera</taxon>
        <taxon>Endopterygota</taxon>
        <taxon>Diptera</taxon>
        <taxon>Brachycera</taxon>
        <taxon>Muscomorpha</taxon>
        <taxon>Ephydroidea</taxon>
        <taxon>Drosophilidae</taxon>
        <taxon>Drosophila</taxon>
        <taxon>Sophophora</taxon>
    </lineage>
</organism>